<sequence>MSKLLPHWGPSNRGFTLIIKNYSINLCKVTRQLFLLLRVTQGTHLGLGPNPTHGLGFRGRVGVLGGFWRGLPAVCLVLEIT</sequence>
<organism evidence="1 2">
    <name type="scientific">Penicillium thymicola</name>
    <dbReference type="NCBI Taxonomy" id="293382"/>
    <lineage>
        <taxon>Eukaryota</taxon>
        <taxon>Fungi</taxon>
        <taxon>Dikarya</taxon>
        <taxon>Ascomycota</taxon>
        <taxon>Pezizomycotina</taxon>
        <taxon>Eurotiomycetes</taxon>
        <taxon>Eurotiomycetidae</taxon>
        <taxon>Eurotiales</taxon>
        <taxon>Aspergillaceae</taxon>
        <taxon>Penicillium</taxon>
    </lineage>
</organism>
<reference evidence="1" key="1">
    <citation type="submission" date="2015-06" db="EMBL/GenBank/DDBJ databases">
        <authorList>
            <person name="Nguyen H."/>
        </authorList>
    </citation>
    <scope>NUCLEOTIDE SEQUENCE</scope>
    <source>
        <strain evidence="1">DAOM 180753</strain>
    </source>
</reference>
<protein>
    <submittedName>
        <fullName evidence="1">Uncharacterized protein</fullName>
    </submittedName>
</protein>
<dbReference type="EMBL" id="LACB01001158">
    <property type="protein sequence ID" value="KAJ9480697.1"/>
    <property type="molecule type" value="Genomic_DNA"/>
</dbReference>
<dbReference type="AlphaFoldDB" id="A0AAI9T4U6"/>
<name>A0AAI9T4U6_PENTH</name>
<evidence type="ECO:0000313" key="1">
    <source>
        <dbReference type="EMBL" id="KAJ9480697.1"/>
    </source>
</evidence>
<comment type="caution">
    <text evidence="1">The sequence shown here is derived from an EMBL/GenBank/DDBJ whole genome shotgun (WGS) entry which is preliminary data.</text>
</comment>
<proteinExistence type="predicted"/>
<gene>
    <name evidence="1" type="ORF">VN97_g12838</name>
</gene>
<reference evidence="1" key="2">
    <citation type="journal article" date="2016" name="Fungal Biol.">
        <title>Ochratoxin A production by Penicillium thymicola.</title>
        <authorList>
            <person name="Nguyen H.D.T."/>
            <person name="McMullin D.R."/>
            <person name="Ponomareva E."/>
            <person name="Riley R."/>
            <person name="Pomraning K.R."/>
            <person name="Baker S.E."/>
            <person name="Seifert K.A."/>
        </authorList>
    </citation>
    <scope>NUCLEOTIDE SEQUENCE</scope>
    <source>
        <strain evidence="1">DAOM 180753</strain>
    </source>
</reference>
<keyword evidence="2" id="KW-1185">Reference proteome</keyword>
<accession>A0AAI9T4U6</accession>
<dbReference type="Proteomes" id="UP001227192">
    <property type="component" value="Unassembled WGS sequence"/>
</dbReference>
<evidence type="ECO:0000313" key="2">
    <source>
        <dbReference type="Proteomes" id="UP001227192"/>
    </source>
</evidence>